<reference evidence="1 2" key="1">
    <citation type="journal article" date="2020" name="ISME J.">
        <title>Uncovering the hidden diversity of litter-decomposition mechanisms in mushroom-forming fungi.</title>
        <authorList>
            <person name="Floudas D."/>
            <person name="Bentzer J."/>
            <person name="Ahren D."/>
            <person name="Johansson T."/>
            <person name="Persson P."/>
            <person name="Tunlid A."/>
        </authorList>
    </citation>
    <scope>NUCLEOTIDE SEQUENCE [LARGE SCALE GENOMIC DNA]</scope>
    <source>
        <strain evidence="1 2">CBS 406.79</strain>
    </source>
</reference>
<keyword evidence="2" id="KW-1185">Reference proteome</keyword>
<comment type="caution">
    <text evidence="1">The sequence shown here is derived from an EMBL/GenBank/DDBJ whole genome shotgun (WGS) entry which is preliminary data.</text>
</comment>
<organism evidence="1 2">
    <name type="scientific">Collybiopsis confluens</name>
    <dbReference type="NCBI Taxonomy" id="2823264"/>
    <lineage>
        <taxon>Eukaryota</taxon>
        <taxon>Fungi</taxon>
        <taxon>Dikarya</taxon>
        <taxon>Basidiomycota</taxon>
        <taxon>Agaricomycotina</taxon>
        <taxon>Agaricomycetes</taxon>
        <taxon>Agaricomycetidae</taxon>
        <taxon>Agaricales</taxon>
        <taxon>Marasmiineae</taxon>
        <taxon>Omphalotaceae</taxon>
        <taxon>Collybiopsis</taxon>
    </lineage>
</organism>
<name>A0A8H5HQ81_9AGAR</name>
<evidence type="ECO:0000313" key="2">
    <source>
        <dbReference type="Proteomes" id="UP000518752"/>
    </source>
</evidence>
<gene>
    <name evidence="1" type="ORF">D9757_006824</name>
</gene>
<dbReference type="EMBL" id="JAACJN010000034">
    <property type="protein sequence ID" value="KAF5387274.1"/>
    <property type="molecule type" value="Genomic_DNA"/>
</dbReference>
<dbReference type="AlphaFoldDB" id="A0A8H5HQ81"/>
<protein>
    <submittedName>
        <fullName evidence="1">Uncharacterized protein</fullName>
    </submittedName>
</protein>
<sequence>MSSTFAWNTYRFAMPIPHSQLGQSFISPESEHLSWNTNKTLLEELNWTDTTAITSSHYPRIRPLGLRIDEMESWAMGWKSDESFEKSAAEMMGEIKKDLERGGNVMAADEDLERVVRNDDDVFENLLADMTWLTNDHDNLVECVQYEDPHGHGERRRR</sequence>
<evidence type="ECO:0000313" key="1">
    <source>
        <dbReference type="EMBL" id="KAF5387274.1"/>
    </source>
</evidence>
<accession>A0A8H5HQ81</accession>
<proteinExistence type="predicted"/>
<dbReference type="Proteomes" id="UP000518752">
    <property type="component" value="Unassembled WGS sequence"/>
</dbReference>